<protein>
    <submittedName>
        <fullName evidence="2">Uncharacterized protein</fullName>
    </submittedName>
</protein>
<reference evidence="2 3" key="1">
    <citation type="submission" date="2014-04" db="EMBL/GenBank/DDBJ databases">
        <authorList>
            <consortium name="DOE Joint Genome Institute"/>
            <person name="Kuo A."/>
            <person name="Kohler A."/>
            <person name="Nagy L.G."/>
            <person name="Floudas D."/>
            <person name="Copeland A."/>
            <person name="Barry K.W."/>
            <person name="Cichocki N."/>
            <person name="Veneault-Fourrey C."/>
            <person name="LaButti K."/>
            <person name="Lindquist E.A."/>
            <person name="Lipzen A."/>
            <person name="Lundell T."/>
            <person name="Morin E."/>
            <person name="Murat C."/>
            <person name="Sun H."/>
            <person name="Tunlid A."/>
            <person name="Henrissat B."/>
            <person name="Grigoriev I.V."/>
            <person name="Hibbett D.S."/>
            <person name="Martin F."/>
            <person name="Nordberg H.P."/>
            <person name="Cantor M.N."/>
            <person name="Hua S.X."/>
        </authorList>
    </citation>
    <scope>NUCLEOTIDE SEQUENCE [LARGE SCALE GENOMIC DNA]</scope>
    <source>
        <strain evidence="2 3">Foug A</strain>
    </source>
</reference>
<accession>A0A0C3DQZ9</accession>
<reference evidence="3" key="2">
    <citation type="submission" date="2015-01" db="EMBL/GenBank/DDBJ databases">
        <title>Evolutionary Origins and Diversification of the Mycorrhizal Mutualists.</title>
        <authorList>
            <consortium name="DOE Joint Genome Institute"/>
            <consortium name="Mycorrhizal Genomics Consortium"/>
            <person name="Kohler A."/>
            <person name="Kuo A."/>
            <person name="Nagy L.G."/>
            <person name="Floudas D."/>
            <person name="Copeland A."/>
            <person name="Barry K.W."/>
            <person name="Cichocki N."/>
            <person name="Veneault-Fourrey C."/>
            <person name="LaButti K."/>
            <person name="Lindquist E.A."/>
            <person name="Lipzen A."/>
            <person name="Lundell T."/>
            <person name="Morin E."/>
            <person name="Murat C."/>
            <person name="Riley R."/>
            <person name="Ohm R."/>
            <person name="Sun H."/>
            <person name="Tunlid A."/>
            <person name="Henrissat B."/>
            <person name="Grigoriev I.V."/>
            <person name="Hibbett D.S."/>
            <person name="Martin F."/>
        </authorList>
    </citation>
    <scope>NUCLEOTIDE SEQUENCE [LARGE SCALE GENOMIC DNA]</scope>
    <source>
        <strain evidence="3">Foug A</strain>
    </source>
</reference>
<dbReference type="InParanoid" id="A0A0C3DQZ9"/>
<proteinExistence type="predicted"/>
<name>A0A0C3DQZ9_9AGAM</name>
<sequence length="107" mass="11800">MGVEPAEMVAPVVKDFAVVFNKVVEASEKAKLSMKLQADKHQNPAPDYKVTRVTPNAVELKLPKTLRIHPVVNVLHVKPYLGPLPGQPVSQPGPVQVSEEHDEEYEV</sequence>
<organism evidence="2 3">
    <name type="scientific">Scleroderma citrinum Foug A</name>
    <dbReference type="NCBI Taxonomy" id="1036808"/>
    <lineage>
        <taxon>Eukaryota</taxon>
        <taxon>Fungi</taxon>
        <taxon>Dikarya</taxon>
        <taxon>Basidiomycota</taxon>
        <taxon>Agaricomycotina</taxon>
        <taxon>Agaricomycetes</taxon>
        <taxon>Agaricomycetidae</taxon>
        <taxon>Boletales</taxon>
        <taxon>Sclerodermatineae</taxon>
        <taxon>Sclerodermataceae</taxon>
        <taxon>Scleroderma</taxon>
    </lineage>
</organism>
<gene>
    <name evidence="2" type="ORF">SCLCIDRAFT_77956</name>
</gene>
<dbReference type="Proteomes" id="UP000053989">
    <property type="component" value="Unassembled WGS sequence"/>
</dbReference>
<evidence type="ECO:0000256" key="1">
    <source>
        <dbReference type="SAM" id="MobiDB-lite"/>
    </source>
</evidence>
<evidence type="ECO:0000313" key="2">
    <source>
        <dbReference type="EMBL" id="KIM58609.1"/>
    </source>
</evidence>
<keyword evidence="3" id="KW-1185">Reference proteome</keyword>
<dbReference type="HOGENOM" id="CLU_000384_27_0_1"/>
<dbReference type="EMBL" id="KN822084">
    <property type="protein sequence ID" value="KIM58609.1"/>
    <property type="molecule type" value="Genomic_DNA"/>
</dbReference>
<feature type="non-terminal residue" evidence="2">
    <location>
        <position position="107"/>
    </location>
</feature>
<dbReference type="AlphaFoldDB" id="A0A0C3DQZ9"/>
<feature type="region of interest" description="Disordered" evidence="1">
    <location>
        <begin position="83"/>
        <end position="107"/>
    </location>
</feature>
<evidence type="ECO:0000313" key="3">
    <source>
        <dbReference type="Proteomes" id="UP000053989"/>
    </source>
</evidence>
<dbReference type="OrthoDB" id="2273864at2759"/>
<feature type="compositionally biased region" description="Low complexity" evidence="1">
    <location>
        <begin position="83"/>
        <end position="97"/>
    </location>
</feature>